<dbReference type="RefSeq" id="WP_169156181.1">
    <property type="nucleotide sequence ID" value="NZ_CAWPJE010000116.1"/>
</dbReference>
<comment type="caution">
    <text evidence="2">The sequence shown here is derived from an EMBL/GenBank/DDBJ whole genome shotgun (WGS) entry which is preliminary data.</text>
</comment>
<evidence type="ECO:0000259" key="1">
    <source>
        <dbReference type="Pfam" id="PF19493"/>
    </source>
</evidence>
<dbReference type="InterPro" id="IPR045794">
    <property type="entry name" value="Trypco1"/>
</dbReference>
<dbReference type="NCBIfam" id="NF041216">
    <property type="entry name" value="CU044_2847_fam"/>
    <property type="match status" value="1"/>
</dbReference>
<evidence type="ECO:0000313" key="3">
    <source>
        <dbReference type="Proteomes" id="UP000718564"/>
    </source>
</evidence>
<reference evidence="2 3" key="1">
    <citation type="submission" date="2018-06" db="EMBL/GenBank/DDBJ databases">
        <title>Comparative genomics of Brasilonema spp. strains.</title>
        <authorList>
            <person name="Alvarenga D.O."/>
            <person name="Fiore M.F."/>
            <person name="Varani A.M."/>
        </authorList>
    </citation>
    <scope>NUCLEOTIDE SEQUENCE [LARGE SCALE GENOMIC DNA]</scope>
    <source>
        <strain evidence="2 3">SPC951</strain>
    </source>
</reference>
<sequence length="121" mass="13532">MSEVQRLIIKDNGEEYELYIQSKTVAEVPEINDEQEVYRGIGDILPTVNIQEFHAKLRGYTKLALGAFRNLPEAEEVTIKFGIKLGSKVGIPILVEGSSEGNFEIEVKCKFPENKKNSSSS</sequence>
<dbReference type="Proteomes" id="UP000718564">
    <property type="component" value="Unassembled WGS sequence"/>
</dbReference>
<proteinExistence type="predicted"/>
<dbReference type="EMBL" id="QMEB01000124">
    <property type="protein sequence ID" value="NMG20928.1"/>
    <property type="molecule type" value="Genomic_DNA"/>
</dbReference>
<protein>
    <recommendedName>
        <fullName evidence="1">Trypsin-co-occurring domain-containing protein</fullName>
    </recommendedName>
</protein>
<organism evidence="2 3">
    <name type="scientific">Brasilonema bromeliae SPC951</name>
    <dbReference type="NCBI Taxonomy" id="385972"/>
    <lineage>
        <taxon>Bacteria</taxon>
        <taxon>Bacillati</taxon>
        <taxon>Cyanobacteriota</taxon>
        <taxon>Cyanophyceae</taxon>
        <taxon>Nostocales</taxon>
        <taxon>Scytonemataceae</taxon>
        <taxon>Brasilonema</taxon>
        <taxon>Bromeliae group (in: Brasilonema)</taxon>
    </lineage>
</organism>
<name>A0ABX1PAC4_9CYAN</name>
<dbReference type="Pfam" id="PF19493">
    <property type="entry name" value="Trypco1"/>
    <property type="match status" value="1"/>
</dbReference>
<evidence type="ECO:0000313" key="2">
    <source>
        <dbReference type="EMBL" id="NMG20928.1"/>
    </source>
</evidence>
<feature type="domain" description="Trypsin-co-occurring" evidence="1">
    <location>
        <begin position="33"/>
        <end position="111"/>
    </location>
</feature>
<gene>
    <name evidence="2" type="ORF">DP116_16290</name>
</gene>
<accession>A0ABX1PAC4</accession>
<keyword evidence="3" id="KW-1185">Reference proteome</keyword>